<dbReference type="AlphaFoldDB" id="A0A060QM52"/>
<name>A0A060QM52_9PROT</name>
<dbReference type="EMBL" id="CBLX010000024">
    <property type="protein sequence ID" value="CDG40922.1"/>
    <property type="molecule type" value="Genomic_DNA"/>
</dbReference>
<protein>
    <submittedName>
        <fullName evidence="1">Uncharacterized protein</fullName>
    </submittedName>
</protein>
<gene>
    <name evidence="1" type="ORF">ASAP_2877</name>
</gene>
<proteinExistence type="predicted"/>
<organism evidence="1 2">
    <name type="scientific">Asaia bogorensis</name>
    <dbReference type="NCBI Taxonomy" id="91915"/>
    <lineage>
        <taxon>Bacteria</taxon>
        <taxon>Pseudomonadati</taxon>
        <taxon>Pseudomonadota</taxon>
        <taxon>Alphaproteobacteria</taxon>
        <taxon>Acetobacterales</taxon>
        <taxon>Acetobacteraceae</taxon>
        <taxon>Asaia</taxon>
    </lineage>
</organism>
<accession>A0A060QM52</accession>
<comment type="caution">
    <text evidence="1">The sequence shown here is derived from an EMBL/GenBank/DDBJ whole genome shotgun (WGS) entry which is preliminary data.</text>
</comment>
<evidence type="ECO:0000313" key="1">
    <source>
        <dbReference type="EMBL" id="CDG40922.1"/>
    </source>
</evidence>
<reference evidence="1 2" key="1">
    <citation type="journal article" date="2014" name="Genome Biol. Evol.">
        <title>Acetic acid bacteria genomes reveal functional traits for adaptation to life in insect guts.</title>
        <authorList>
            <person name="Chouaia B."/>
            <person name="Gaiarsa S."/>
            <person name="Crotti E."/>
            <person name="Comandatore F."/>
            <person name="Degli Esposti M."/>
            <person name="Ricci I."/>
            <person name="Alma A."/>
            <person name="Favia G."/>
            <person name="Bandi C."/>
            <person name="Daffonchio D."/>
        </authorList>
    </citation>
    <scope>NUCLEOTIDE SEQUENCE [LARGE SCALE GENOMIC DNA]</scope>
    <source>
        <strain evidence="1 2">SF2.1</strain>
    </source>
</reference>
<reference evidence="1 2" key="2">
    <citation type="journal article" date="2014" name="PLoS ONE">
        <title>Evolution of mitochondria reconstructed from the energy metabolism of living bacteria.</title>
        <authorList>
            <person name="Degli Esposti M."/>
            <person name="Chouaia B."/>
            <person name="Comandatore F."/>
            <person name="Crotti E."/>
            <person name="Sassera D."/>
            <person name="Lievens P.M."/>
            <person name="Daffonchio D."/>
            <person name="Bandi C."/>
        </authorList>
    </citation>
    <scope>NUCLEOTIDE SEQUENCE [LARGE SCALE GENOMIC DNA]</scope>
    <source>
        <strain evidence="1 2">SF2.1</strain>
    </source>
</reference>
<dbReference type="Proteomes" id="UP000027583">
    <property type="component" value="Unassembled WGS sequence"/>
</dbReference>
<evidence type="ECO:0000313" key="2">
    <source>
        <dbReference type="Proteomes" id="UP000027583"/>
    </source>
</evidence>
<sequence>MACDGYAIDTMPAWLLIGEGLYRPSRACSGACCATLTAVQSRT</sequence>